<keyword evidence="2" id="KW-1185">Reference proteome</keyword>
<dbReference type="RefSeq" id="XP_029117839.1">
    <property type="nucleotide sequence ID" value="XM_029262006.1"/>
</dbReference>
<feature type="compositionally biased region" description="Basic and acidic residues" evidence="1">
    <location>
        <begin position="33"/>
        <end position="44"/>
    </location>
</feature>
<sequence>MVGKRSSESHCEASLDLGVRCVVRHRLTRISSCHRDEEQRKDEDGSFPVPSTLYSPPTCPRYYADLSLALSIFLGLCSFECVDIFVTAYSVAHQLMGGEGSVPVERMKASLYKILLFIELTYIMF</sequence>
<protein>
    <submittedName>
        <fullName evidence="3">Uncharacterized protein LOC105038896</fullName>
    </submittedName>
</protein>
<name>A0A8N4IBJ3_ELAGV</name>
<evidence type="ECO:0000313" key="2">
    <source>
        <dbReference type="Proteomes" id="UP000504607"/>
    </source>
</evidence>
<evidence type="ECO:0000256" key="1">
    <source>
        <dbReference type="SAM" id="MobiDB-lite"/>
    </source>
</evidence>
<dbReference type="Proteomes" id="UP000504607">
    <property type="component" value="Chromosome 2"/>
</dbReference>
<organism evidence="2 3">
    <name type="scientific">Elaeis guineensis var. tenera</name>
    <name type="common">Oil palm</name>
    <dbReference type="NCBI Taxonomy" id="51953"/>
    <lineage>
        <taxon>Eukaryota</taxon>
        <taxon>Viridiplantae</taxon>
        <taxon>Streptophyta</taxon>
        <taxon>Embryophyta</taxon>
        <taxon>Tracheophyta</taxon>
        <taxon>Spermatophyta</taxon>
        <taxon>Magnoliopsida</taxon>
        <taxon>Liliopsida</taxon>
        <taxon>Arecaceae</taxon>
        <taxon>Arecoideae</taxon>
        <taxon>Cocoseae</taxon>
        <taxon>Elaeidinae</taxon>
        <taxon>Elaeis</taxon>
    </lineage>
</organism>
<gene>
    <name evidence="3" type="primary">LOC105038896</name>
</gene>
<evidence type="ECO:0000313" key="3">
    <source>
        <dbReference type="RefSeq" id="XP_029117839.1"/>
    </source>
</evidence>
<feature type="region of interest" description="Disordered" evidence="1">
    <location>
        <begin position="33"/>
        <end position="56"/>
    </location>
</feature>
<proteinExistence type="predicted"/>
<accession>A0A8N4IBJ3</accession>
<reference evidence="3" key="1">
    <citation type="submission" date="2025-08" db="UniProtKB">
        <authorList>
            <consortium name="RefSeq"/>
        </authorList>
    </citation>
    <scope>IDENTIFICATION</scope>
</reference>
<dbReference type="AlphaFoldDB" id="A0A8N4IBJ3"/>